<dbReference type="AlphaFoldDB" id="A0AAJ0D8M8"/>
<dbReference type="EMBL" id="JAWDJX010000042">
    <property type="protein sequence ID" value="KAK3049133.1"/>
    <property type="molecule type" value="Genomic_DNA"/>
</dbReference>
<proteinExistence type="predicted"/>
<organism evidence="2 3">
    <name type="scientific">Extremus antarcticus</name>
    <dbReference type="NCBI Taxonomy" id="702011"/>
    <lineage>
        <taxon>Eukaryota</taxon>
        <taxon>Fungi</taxon>
        <taxon>Dikarya</taxon>
        <taxon>Ascomycota</taxon>
        <taxon>Pezizomycotina</taxon>
        <taxon>Dothideomycetes</taxon>
        <taxon>Dothideomycetidae</taxon>
        <taxon>Mycosphaerellales</taxon>
        <taxon>Extremaceae</taxon>
        <taxon>Extremus</taxon>
    </lineage>
</organism>
<comment type="caution">
    <text evidence="2">The sequence shown here is derived from an EMBL/GenBank/DDBJ whole genome shotgun (WGS) entry which is preliminary data.</text>
</comment>
<dbReference type="Proteomes" id="UP001271007">
    <property type="component" value="Unassembled WGS sequence"/>
</dbReference>
<dbReference type="InterPro" id="IPR036047">
    <property type="entry name" value="F-box-like_dom_sf"/>
</dbReference>
<feature type="region of interest" description="Disordered" evidence="1">
    <location>
        <begin position="1"/>
        <end position="33"/>
    </location>
</feature>
<protein>
    <recommendedName>
        <fullName evidence="4">F-box domain-containing protein</fullName>
    </recommendedName>
</protein>
<gene>
    <name evidence="2" type="ORF">LTR09_009552</name>
</gene>
<evidence type="ECO:0000313" key="3">
    <source>
        <dbReference type="Proteomes" id="UP001271007"/>
    </source>
</evidence>
<dbReference type="SUPFAM" id="SSF81383">
    <property type="entry name" value="F-box domain"/>
    <property type="match status" value="1"/>
</dbReference>
<evidence type="ECO:0008006" key="4">
    <source>
        <dbReference type="Google" id="ProtNLM"/>
    </source>
</evidence>
<keyword evidence="3" id="KW-1185">Reference proteome</keyword>
<sequence>MADKTPPSAAEVKQYLTLKQPETQIKRPDQPEPASKRAFAIHKLLERILDHLPLLRIVRLRRTARVWHDVVRDSVRLRENLYLCSSMTRPAIHWHVEQYPYGPQEGYFGRPEYIQTHDSSRPPPHIGFVEAIHFKDFPRGNCPQSLIVEPHPRLEVIDPDAQELFIHLQVDGWWLYRKFTQHPENSWRNMYITQPPVTHVEITFVNFTNERATTLL</sequence>
<evidence type="ECO:0000256" key="1">
    <source>
        <dbReference type="SAM" id="MobiDB-lite"/>
    </source>
</evidence>
<name>A0AAJ0D8M8_9PEZI</name>
<evidence type="ECO:0000313" key="2">
    <source>
        <dbReference type="EMBL" id="KAK3049133.1"/>
    </source>
</evidence>
<reference evidence="2" key="1">
    <citation type="submission" date="2023-04" db="EMBL/GenBank/DDBJ databases">
        <title>Black Yeasts Isolated from many extreme environments.</title>
        <authorList>
            <person name="Coleine C."/>
            <person name="Stajich J.E."/>
            <person name="Selbmann L."/>
        </authorList>
    </citation>
    <scope>NUCLEOTIDE SEQUENCE</scope>
    <source>
        <strain evidence="2">CCFEE 5312</strain>
    </source>
</reference>
<accession>A0AAJ0D8M8</accession>